<dbReference type="AlphaFoldDB" id="A0A956NHB0"/>
<dbReference type="SUPFAM" id="SSF51735">
    <property type="entry name" value="NAD(P)-binding Rossmann-fold domains"/>
    <property type="match status" value="1"/>
</dbReference>
<dbReference type="InterPro" id="IPR002347">
    <property type="entry name" value="SDR_fam"/>
</dbReference>
<organism evidence="3 4">
    <name type="scientific">Eiseniibacteriota bacterium</name>
    <dbReference type="NCBI Taxonomy" id="2212470"/>
    <lineage>
        <taxon>Bacteria</taxon>
        <taxon>Candidatus Eiseniibacteriota</taxon>
    </lineage>
</organism>
<dbReference type="Pfam" id="PF00106">
    <property type="entry name" value="adh_short"/>
    <property type="match status" value="1"/>
</dbReference>
<evidence type="ECO:0000313" key="4">
    <source>
        <dbReference type="Proteomes" id="UP000739538"/>
    </source>
</evidence>
<dbReference type="EMBL" id="JAGQHS010000122">
    <property type="protein sequence ID" value="MCA9757818.1"/>
    <property type="molecule type" value="Genomic_DNA"/>
</dbReference>
<sequence length="245" mass="26473">MKVVIIGATKGIGRSVARILAERGDSLFVLGRNGDELARTKQDLEARRSSLSVGAAHCDLLDVSTIGPALDEADRALGGFDTVVVTAGLFGTQEEIENDADLRDRVLQANFVGTIQFCEAAKALLLSRGGGRLCVLSSVAGEKARKPVVIYGATKAGLTAYLNGLDARHYADGLRVVVVKPGFVRTTMTANLPEPPFAGDVEPVARDIVKAIDRESSEIYTPWIWRWVMTAVRMLPRGFMRKAKF</sequence>
<gene>
    <name evidence="3" type="ORF">KDA27_18650</name>
</gene>
<name>A0A956NHB0_UNCEI</name>
<dbReference type="Proteomes" id="UP000739538">
    <property type="component" value="Unassembled WGS sequence"/>
</dbReference>
<dbReference type="InterPro" id="IPR036291">
    <property type="entry name" value="NAD(P)-bd_dom_sf"/>
</dbReference>
<evidence type="ECO:0000313" key="3">
    <source>
        <dbReference type="EMBL" id="MCA9757818.1"/>
    </source>
</evidence>
<accession>A0A956NHB0</accession>
<dbReference type="PANTHER" id="PTHR44196">
    <property type="entry name" value="DEHYDROGENASE/REDUCTASE SDR FAMILY MEMBER 7B"/>
    <property type="match status" value="1"/>
</dbReference>
<dbReference type="CDD" id="cd05233">
    <property type="entry name" value="SDR_c"/>
    <property type="match status" value="1"/>
</dbReference>
<reference evidence="3" key="1">
    <citation type="submission" date="2020-04" db="EMBL/GenBank/DDBJ databases">
        <authorList>
            <person name="Zhang T."/>
        </authorList>
    </citation>
    <scope>NUCLEOTIDE SEQUENCE</scope>
    <source>
        <strain evidence="3">HKST-UBA02</strain>
    </source>
</reference>
<proteinExistence type="inferred from homology"/>
<evidence type="ECO:0000256" key="2">
    <source>
        <dbReference type="ARBA" id="ARBA00023002"/>
    </source>
</evidence>
<dbReference type="PANTHER" id="PTHR44196:SF1">
    <property type="entry name" value="DEHYDROGENASE_REDUCTASE SDR FAMILY MEMBER 7B"/>
    <property type="match status" value="1"/>
</dbReference>
<dbReference type="Gene3D" id="3.40.50.720">
    <property type="entry name" value="NAD(P)-binding Rossmann-like Domain"/>
    <property type="match status" value="1"/>
</dbReference>
<protein>
    <submittedName>
        <fullName evidence="3">SDR family NAD(P)-dependent oxidoreductase</fullName>
    </submittedName>
</protein>
<keyword evidence="2" id="KW-0560">Oxidoreductase</keyword>
<comment type="caution">
    <text evidence="3">The sequence shown here is derived from an EMBL/GenBank/DDBJ whole genome shotgun (WGS) entry which is preliminary data.</text>
</comment>
<dbReference type="PRINTS" id="PR00081">
    <property type="entry name" value="GDHRDH"/>
</dbReference>
<evidence type="ECO:0000256" key="1">
    <source>
        <dbReference type="ARBA" id="ARBA00006484"/>
    </source>
</evidence>
<reference evidence="3" key="2">
    <citation type="journal article" date="2021" name="Microbiome">
        <title>Successional dynamics and alternative stable states in a saline activated sludge microbial community over 9 years.</title>
        <authorList>
            <person name="Wang Y."/>
            <person name="Ye J."/>
            <person name="Ju F."/>
            <person name="Liu L."/>
            <person name="Boyd J.A."/>
            <person name="Deng Y."/>
            <person name="Parks D.H."/>
            <person name="Jiang X."/>
            <person name="Yin X."/>
            <person name="Woodcroft B.J."/>
            <person name="Tyson G.W."/>
            <person name="Hugenholtz P."/>
            <person name="Polz M.F."/>
            <person name="Zhang T."/>
        </authorList>
    </citation>
    <scope>NUCLEOTIDE SEQUENCE</scope>
    <source>
        <strain evidence="3">HKST-UBA02</strain>
    </source>
</reference>
<comment type="similarity">
    <text evidence="1">Belongs to the short-chain dehydrogenases/reductases (SDR) family.</text>
</comment>
<dbReference type="GO" id="GO:0016491">
    <property type="term" value="F:oxidoreductase activity"/>
    <property type="evidence" value="ECO:0007669"/>
    <property type="project" value="UniProtKB-KW"/>
</dbReference>
<dbReference type="GO" id="GO:0016020">
    <property type="term" value="C:membrane"/>
    <property type="evidence" value="ECO:0007669"/>
    <property type="project" value="TreeGrafter"/>
</dbReference>